<keyword evidence="1" id="KW-0732">Signal</keyword>
<sequence>MRPPVLFLGPALLVAGFRMLPPGSIAHQWSPMVEASPEPADRAAELERLRTYCSERGGSAPIRWWAHRMLPRRAGLSDRPWDFHAALSPVIAFASGSGL</sequence>
<gene>
    <name evidence="2" type="ORF">AVEN_125773_1</name>
</gene>
<organism evidence="2 3">
    <name type="scientific">Araneus ventricosus</name>
    <name type="common">Orbweaver spider</name>
    <name type="synonym">Epeira ventricosa</name>
    <dbReference type="NCBI Taxonomy" id="182803"/>
    <lineage>
        <taxon>Eukaryota</taxon>
        <taxon>Metazoa</taxon>
        <taxon>Ecdysozoa</taxon>
        <taxon>Arthropoda</taxon>
        <taxon>Chelicerata</taxon>
        <taxon>Arachnida</taxon>
        <taxon>Araneae</taxon>
        <taxon>Araneomorphae</taxon>
        <taxon>Entelegynae</taxon>
        <taxon>Araneoidea</taxon>
        <taxon>Araneidae</taxon>
        <taxon>Araneus</taxon>
    </lineage>
</organism>
<protein>
    <submittedName>
        <fullName evidence="2">Uncharacterized protein</fullName>
    </submittedName>
</protein>
<feature type="signal peptide" evidence="1">
    <location>
        <begin position="1"/>
        <end position="26"/>
    </location>
</feature>
<proteinExistence type="predicted"/>
<dbReference type="EMBL" id="BGPR01054094">
    <property type="protein sequence ID" value="GBO30885.1"/>
    <property type="molecule type" value="Genomic_DNA"/>
</dbReference>
<evidence type="ECO:0000256" key="1">
    <source>
        <dbReference type="SAM" id="SignalP"/>
    </source>
</evidence>
<name>A0A4Y2W101_ARAVE</name>
<evidence type="ECO:0000313" key="2">
    <source>
        <dbReference type="EMBL" id="GBO30885.1"/>
    </source>
</evidence>
<feature type="chain" id="PRO_5021198169" evidence="1">
    <location>
        <begin position="27"/>
        <end position="99"/>
    </location>
</feature>
<keyword evidence="3" id="KW-1185">Reference proteome</keyword>
<reference evidence="2 3" key="1">
    <citation type="journal article" date="2019" name="Sci. Rep.">
        <title>Orb-weaving spider Araneus ventricosus genome elucidates the spidroin gene catalogue.</title>
        <authorList>
            <person name="Kono N."/>
            <person name="Nakamura H."/>
            <person name="Ohtoshi R."/>
            <person name="Moran D.A.P."/>
            <person name="Shinohara A."/>
            <person name="Yoshida Y."/>
            <person name="Fujiwara M."/>
            <person name="Mori M."/>
            <person name="Tomita M."/>
            <person name="Arakawa K."/>
        </authorList>
    </citation>
    <scope>NUCLEOTIDE SEQUENCE [LARGE SCALE GENOMIC DNA]</scope>
</reference>
<dbReference type="AlphaFoldDB" id="A0A4Y2W101"/>
<accession>A0A4Y2W101</accession>
<dbReference type="Proteomes" id="UP000499080">
    <property type="component" value="Unassembled WGS sequence"/>
</dbReference>
<evidence type="ECO:0000313" key="3">
    <source>
        <dbReference type="Proteomes" id="UP000499080"/>
    </source>
</evidence>
<comment type="caution">
    <text evidence="2">The sequence shown here is derived from an EMBL/GenBank/DDBJ whole genome shotgun (WGS) entry which is preliminary data.</text>
</comment>